<dbReference type="InterPro" id="IPR029001">
    <property type="entry name" value="ITPase-like_fam"/>
</dbReference>
<dbReference type="RefSeq" id="WP_009637817.1">
    <property type="nucleotide sequence ID" value="NZ_CP165628.1"/>
</dbReference>
<dbReference type="GO" id="GO:0005737">
    <property type="term" value="C:cytoplasm"/>
    <property type="evidence" value="ECO:0007669"/>
    <property type="project" value="UniProtKB-SubCell"/>
</dbReference>
<comment type="function">
    <text evidence="6 9">Nucleoside triphosphate pyrophosphatase that hydrolyzes 7-methyl-GTP (m(7)GTP). May have a dual role in cell division arrest and in preventing the incorporation of modified nucleotides into cellular nucleic acids.</text>
</comment>
<keyword evidence="3 9" id="KW-0378">Hydrolase</keyword>
<comment type="similarity">
    <text evidence="7 9">Belongs to the Maf family. YceF subfamily.</text>
</comment>
<dbReference type="GO" id="GO:0009117">
    <property type="term" value="P:nucleotide metabolic process"/>
    <property type="evidence" value="ECO:0007669"/>
    <property type="project" value="UniProtKB-KW"/>
</dbReference>
<dbReference type="PANTHER" id="PTHR43213:SF10">
    <property type="entry name" value="7-METHYL-GTP PYROPHOSPHATASE"/>
    <property type="match status" value="1"/>
</dbReference>
<comment type="catalytic activity">
    <reaction evidence="5 9">
        <text>N(7)-methyl-GTP + H2O = N(7)-methyl-GMP + diphosphate + H(+)</text>
        <dbReference type="Rhea" id="RHEA:58744"/>
        <dbReference type="ChEBI" id="CHEBI:15377"/>
        <dbReference type="ChEBI" id="CHEBI:15378"/>
        <dbReference type="ChEBI" id="CHEBI:33019"/>
        <dbReference type="ChEBI" id="CHEBI:58285"/>
        <dbReference type="ChEBI" id="CHEBI:87133"/>
    </reaction>
</comment>
<proteinExistence type="inferred from homology"/>
<dbReference type="HAMAP" id="MF_00528">
    <property type="entry name" value="Maf"/>
    <property type="match status" value="1"/>
</dbReference>
<dbReference type="SUPFAM" id="SSF52972">
    <property type="entry name" value="ITPase-like"/>
    <property type="match status" value="1"/>
</dbReference>
<keyword evidence="4 9" id="KW-0546">Nucleotide metabolism</keyword>
<keyword evidence="2 9" id="KW-0963">Cytoplasm</keyword>
<evidence type="ECO:0000256" key="3">
    <source>
        <dbReference type="ARBA" id="ARBA00022801"/>
    </source>
</evidence>
<evidence type="ECO:0000256" key="4">
    <source>
        <dbReference type="ARBA" id="ARBA00023080"/>
    </source>
</evidence>
<dbReference type="Pfam" id="PF02545">
    <property type="entry name" value="Maf"/>
    <property type="match status" value="1"/>
</dbReference>
<sequence length="201" mass="22012">MQTMTQKRILLASTSAYRRAILEKTTLKFSCAAPDIDETPHEQESAEDLVCRLSAQKAHALAANFPGHLIIGSDQVCVIDSKILGKPHTFERACAQLEQASGKKVRFYTGLSLLDSDSGKVQTLCETFDVHFRPLSSQEIAGYLQLEQPYDCAGSFKCEGLGISLFEKLDGRDPNTLIGLPLIALLALLREHGINPLNQPA</sequence>
<dbReference type="EC" id="3.6.1.-" evidence="9"/>
<comment type="cofactor">
    <cofactor evidence="9">
        <name>a divalent metal cation</name>
        <dbReference type="ChEBI" id="CHEBI:60240"/>
    </cofactor>
</comment>
<dbReference type="FunFam" id="3.90.950.10:FF:000005">
    <property type="entry name" value="7-methyl-GTP pyrophosphatase"/>
    <property type="match status" value="1"/>
</dbReference>
<evidence type="ECO:0000256" key="1">
    <source>
        <dbReference type="ARBA" id="ARBA00004496"/>
    </source>
</evidence>
<gene>
    <name evidence="10" type="ORF">AB3G37_16765</name>
</gene>
<evidence type="ECO:0000256" key="5">
    <source>
        <dbReference type="ARBA" id="ARBA00050213"/>
    </source>
</evidence>
<feature type="site" description="Important for substrate specificity" evidence="9">
    <location>
        <position position="159"/>
    </location>
</feature>
<reference evidence="10" key="1">
    <citation type="submission" date="2024-07" db="EMBL/GenBank/DDBJ databases">
        <authorList>
            <person name="Biller S.J."/>
        </authorList>
    </citation>
    <scope>NUCLEOTIDE SEQUENCE</scope>
    <source>
        <strain evidence="10">WC2420</strain>
    </source>
</reference>
<feature type="active site" description="Proton acceptor" evidence="9">
    <location>
        <position position="74"/>
    </location>
</feature>
<dbReference type="InterPro" id="IPR003697">
    <property type="entry name" value="Maf-like"/>
</dbReference>
<evidence type="ECO:0000256" key="8">
    <source>
        <dbReference type="ARBA" id="ARBA00068163"/>
    </source>
</evidence>
<evidence type="ECO:0000256" key="2">
    <source>
        <dbReference type="ARBA" id="ARBA00022490"/>
    </source>
</evidence>
<evidence type="ECO:0000256" key="7">
    <source>
        <dbReference type="ARBA" id="ARBA00060749"/>
    </source>
</evidence>
<dbReference type="Gene3D" id="3.90.950.10">
    <property type="match status" value="1"/>
</dbReference>
<evidence type="ECO:0000256" key="9">
    <source>
        <dbReference type="HAMAP-Rule" id="MF_00528"/>
    </source>
</evidence>
<dbReference type="PANTHER" id="PTHR43213">
    <property type="entry name" value="BIFUNCTIONAL DTTP/UTP PYROPHOSPHATASE/METHYLTRANSFERASE PROTEIN-RELATED"/>
    <property type="match status" value="1"/>
</dbReference>
<feature type="site" description="Important for substrate specificity" evidence="9">
    <location>
        <position position="75"/>
    </location>
</feature>
<dbReference type="NCBIfam" id="TIGR00172">
    <property type="entry name" value="maf"/>
    <property type="match status" value="1"/>
</dbReference>
<dbReference type="AlphaFoldDB" id="A0AB39VMZ2"/>
<name>A0AB39VMZ2_9GAMM</name>
<dbReference type="EMBL" id="CP165628">
    <property type="protein sequence ID" value="XDU71200.1"/>
    <property type="molecule type" value="Genomic_DNA"/>
</dbReference>
<evidence type="ECO:0000256" key="6">
    <source>
        <dbReference type="ARBA" id="ARBA00053369"/>
    </source>
</evidence>
<protein>
    <recommendedName>
        <fullName evidence="8 9">7-methyl-GTP pyrophosphatase</fullName>
        <shortName evidence="9">m(7)GTP pyrophosphatase</shortName>
        <ecNumber evidence="9">3.6.1.-</ecNumber>
    </recommendedName>
</protein>
<feature type="site" description="Important for substrate specificity" evidence="9">
    <location>
        <position position="17"/>
    </location>
</feature>
<comment type="subcellular location">
    <subcellularLocation>
        <location evidence="1 9">Cytoplasm</location>
    </subcellularLocation>
</comment>
<dbReference type="CDD" id="cd00555">
    <property type="entry name" value="Maf"/>
    <property type="match status" value="1"/>
</dbReference>
<organism evidence="10">
    <name type="scientific">Rouxiella sp. WC2420</name>
    <dbReference type="NCBI Taxonomy" id="3234145"/>
    <lineage>
        <taxon>Bacteria</taxon>
        <taxon>Pseudomonadati</taxon>
        <taxon>Pseudomonadota</taxon>
        <taxon>Gammaproteobacteria</taxon>
        <taxon>Enterobacterales</taxon>
        <taxon>Yersiniaceae</taxon>
        <taxon>Rouxiella</taxon>
    </lineage>
</organism>
<accession>A0AB39VMZ2</accession>
<evidence type="ECO:0000313" key="10">
    <source>
        <dbReference type="EMBL" id="XDU71200.1"/>
    </source>
</evidence>
<dbReference type="GO" id="GO:0047429">
    <property type="term" value="F:nucleoside triphosphate diphosphatase activity"/>
    <property type="evidence" value="ECO:0007669"/>
    <property type="project" value="InterPro"/>
</dbReference>
<comment type="caution">
    <text evidence="9">Lacks conserved residue(s) required for the propagation of feature annotation.</text>
</comment>
<dbReference type="PIRSF" id="PIRSF006305">
    <property type="entry name" value="Maf"/>
    <property type="match status" value="1"/>
</dbReference>